<gene>
    <name evidence="2" type="ORF">CBO05C_1031</name>
</gene>
<sequence length="72" mass="8708">MRKMDEMEMYISLKSIKIAWLYTIVFLFIWLVYDYITTSKFGLPFFLFTTQNVILIICQLILKDRMVGKNEK</sequence>
<proteinExistence type="predicted"/>
<dbReference type="Proteomes" id="UP000054164">
    <property type="component" value="Unassembled WGS sequence"/>
</dbReference>
<accession>A0A0S6TZ94</accession>
<name>A0A0S6TZ94_CLOBO</name>
<keyword evidence="1" id="KW-1133">Transmembrane helix</keyword>
<dbReference type="AlphaFoldDB" id="A0A0S6TZ94"/>
<keyword evidence="1" id="KW-0472">Membrane</keyword>
<dbReference type="EMBL" id="DF384213">
    <property type="protein sequence ID" value="GAE01341.1"/>
    <property type="molecule type" value="Genomic_DNA"/>
</dbReference>
<organism evidence="2">
    <name type="scientific">Clostridium botulinum B str. Osaka05</name>
    <dbReference type="NCBI Taxonomy" id="1407017"/>
    <lineage>
        <taxon>Bacteria</taxon>
        <taxon>Bacillati</taxon>
        <taxon>Bacillota</taxon>
        <taxon>Clostridia</taxon>
        <taxon>Eubacteriales</taxon>
        <taxon>Clostridiaceae</taxon>
        <taxon>Clostridium</taxon>
    </lineage>
</organism>
<evidence type="ECO:0000256" key="1">
    <source>
        <dbReference type="SAM" id="Phobius"/>
    </source>
</evidence>
<feature type="transmembrane region" description="Helical" evidence="1">
    <location>
        <begin position="20"/>
        <end position="36"/>
    </location>
</feature>
<reference evidence="2" key="1">
    <citation type="submission" date="2013-10" db="EMBL/GenBank/DDBJ databases">
        <title>Draft genome sequence of Clostridium botulinum type B strain Osaka05.</title>
        <authorList>
            <person name="Sakaguchi Y."/>
            <person name="Hosomi K."/>
            <person name="Uchiyama J."/>
            <person name="Ogura Y."/>
            <person name="Sakaguchi M."/>
            <person name="Kohda T."/>
            <person name="Mukamoto M."/>
            <person name="Misawa N."/>
            <person name="Matsuzaki S."/>
            <person name="Hayashi T."/>
            <person name="Kozaki S."/>
        </authorList>
    </citation>
    <scope>NUCLEOTIDE SEQUENCE</scope>
    <source>
        <strain evidence="2">Osaka05</strain>
    </source>
</reference>
<keyword evidence="1" id="KW-0812">Transmembrane</keyword>
<dbReference type="RefSeq" id="WP_030033894.1">
    <property type="nucleotide sequence ID" value="NZ_DF384213.1"/>
</dbReference>
<dbReference type="HOGENOM" id="CLU_181354_0_1_9"/>
<evidence type="ECO:0000313" key="2">
    <source>
        <dbReference type="EMBL" id="GAE01341.1"/>
    </source>
</evidence>
<protein>
    <submittedName>
        <fullName evidence="2">Uncharacterized protein</fullName>
    </submittedName>
</protein>
<feature type="transmembrane region" description="Helical" evidence="1">
    <location>
        <begin position="42"/>
        <end position="62"/>
    </location>
</feature>